<evidence type="ECO:0000313" key="1">
    <source>
        <dbReference type="EMBL" id="KAI7985449.1"/>
    </source>
</evidence>
<evidence type="ECO:0000313" key="2">
    <source>
        <dbReference type="Proteomes" id="UP001060215"/>
    </source>
</evidence>
<organism evidence="1 2">
    <name type="scientific">Camellia lanceoleosa</name>
    <dbReference type="NCBI Taxonomy" id="1840588"/>
    <lineage>
        <taxon>Eukaryota</taxon>
        <taxon>Viridiplantae</taxon>
        <taxon>Streptophyta</taxon>
        <taxon>Embryophyta</taxon>
        <taxon>Tracheophyta</taxon>
        <taxon>Spermatophyta</taxon>
        <taxon>Magnoliopsida</taxon>
        <taxon>eudicotyledons</taxon>
        <taxon>Gunneridae</taxon>
        <taxon>Pentapetalae</taxon>
        <taxon>asterids</taxon>
        <taxon>Ericales</taxon>
        <taxon>Theaceae</taxon>
        <taxon>Camellia</taxon>
    </lineage>
</organism>
<reference evidence="1 2" key="1">
    <citation type="journal article" date="2022" name="Plant J.">
        <title>Chromosome-level genome of Camellia lanceoleosa provides a valuable resource for understanding genome evolution and self-incompatibility.</title>
        <authorList>
            <person name="Gong W."/>
            <person name="Xiao S."/>
            <person name="Wang L."/>
            <person name="Liao Z."/>
            <person name="Chang Y."/>
            <person name="Mo W."/>
            <person name="Hu G."/>
            <person name="Li W."/>
            <person name="Zhao G."/>
            <person name="Zhu H."/>
            <person name="Hu X."/>
            <person name="Ji K."/>
            <person name="Xiang X."/>
            <person name="Song Q."/>
            <person name="Yuan D."/>
            <person name="Jin S."/>
            <person name="Zhang L."/>
        </authorList>
    </citation>
    <scope>NUCLEOTIDE SEQUENCE [LARGE SCALE GENOMIC DNA]</scope>
    <source>
        <strain evidence="1">SQ_2022a</strain>
    </source>
</reference>
<sequence length="112" mass="11737">MGAGDAPRSDVERRPAGPPIGSGRGPARVGAEAKVGNEAHGDAFASIRLVQGAGAARSARFRAAREVSIRPPLKHGPRSSTYVRSQRASKPVRRKEADFDGIPLAACTVDRP</sequence>
<name>A0ACC0F9X1_9ERIC</name>
<comment type="caution">
    <text evidence="1">The sequence shown here is derived from an EMBL/GenBank/DDBJ whole genome shotgun (WGS) entry which is preliminary data.</text>
</comment>
<gene>
    <name evidence="1" type="ORF">LOK49_LG14G01668</name>
</gene>
<accession>A0ACC0F9X1</accession>
<dbReference type="EMBL" id="CM045772">
    <property type="protein sequence ID" value="KAI7985449.1"/>
    <property type="molecule type" value="Genomic_DNA"/>
</dbReference>
<proteinExistence type="predicted"/>
<keyword evidence="2" id="KW-1185">Reference proteome</keyword>
<dbReference type="Proteomes" id="UP001060215">
    <property type="component" value="Chromosome 15"/>
</dbReference>
<protein>
    <submittedName>
        <fullName evidence="1">Uncharacterized protein</fullName>
    </submittedName>
</protein>